<evidence type="ECO:0000313" key="4">
    <source>
        <dbReference type="Proteomes" id="UP000192602"/>
    </source>
</evidence>
<dbReference type="AlphaFoldDB" id="A0A1W1WTI5"/>
<dbReference type="OrthoDB" id="5373197at2"/>
<reference evidence="4" key="1">
    <citation type="submission" date="2017-04" db="EMBL/GenBank/DDBJ databases">
        <authorList>
            <person name="Varghese N."/>
            <person name="Submissions S."/>
        </authorList>
    </citation>
    <scope>NUCLEOTIDE SEQUENCE [LARGE SCALE GENOMIC DNA]</scope>
    <source>
        <strain evidence="4">DSM 16512</strain>
    </source>
</reference>
<dbReference type="Pfam" id="PF04023">
    <property type="entry name" value="FeoA"/>
    <property type="match status" value="1"/>
</dbReference>
<evidence type="ECO:0000259" key="2">
    <source>
        <dbReference type="SMART" id="SM00899"/>
    </source>
</evidence>
<dbReference type="InterPro" id="IPR053184">
    <property type="entry name" value="FeoA-like"/>
</dbReference>
<organism evidence="3 4">
    <name type="scientific">Nitratiruptor tergarcus DSM 16512</name>
    <dbReference type="NCBI Taxonomy" id="1069081"/>
    <lineage>
        <taxon>Bacteria</taxon>
        <taxon>Pseudomonadati</taxon>
        <taxon>Campylobacterota</taxon>
        <taxon>Epsilonproteobacteria</taxon>
        <taxon>Nautiliales</taxon>
        <taxon>Nitratiruptoraceae</taxon>
        <taxon>Nitratiruptor</taxon>
    </lineage>
</organism>
<dbReference type="STRING" id="1069081.SAMN05660197_1363"/>
<accession>A0A1W1WTI5</accession>
<dbReference type="PANTHER" id="PTHR43151">
    <property type="entry name" value="FEOA FAMILY PROTEIN"/>
    <property type="match status" value="1"/>
</dbReference>
<evidence type="ECO:0000256" key="1">
    <source>
        <dbReference type="ARBA" id="ARBA00023004"/>
    </source>
</evidence>
<dbReference type="Gene3D" id="2.30.30.90">
    <property type="match status" value="1"/>
</dbReference>
<sequence length="76" mass="8507">MKLSDTKSGDIVKVVSFENECNEMQCKLEAMGFRRGDIVKVLQKSFFGPIQVEANGTKIALCRGQAKKIEVEKVKE</sequence>
<name>A0A1W1WTI5_9BACT</name>
<gene>
    <name evidence="3" type="ORF">SAMN05660197_1363</name>
</gene>
<keyword evidence="4" id="KW-1185">Reference proteome</keyword>
<dbReference type="PANTHER" id="PTHR43151:SF1">
    <property type="entry name" value="SSR2333 PROTEIN"/>
    <property type="match status" value="1"/>
</dbReference>
<evidence type="ECO:0000313" key="3">
    <source>
        <dbReference type="EMBL" id="SMC09546.1"/>
    </source>
</evidence>
<dbReference type="InterPro" id="IPR008988">
    <property type="entry name" value="Transcriptional_repressor_C"/>
</dbReference>
<dbReference type="GO" id="GO:0046914">
    <property type="term" value="F:transition metal ion binding"/>
    <property type="evidence" value="ECO:0007669"/>
    <property type="project" value="InterPro"/>
</dbReference>
<dbReference type="RefSeq" id="WP_084275768.1">
    <property type="nucleotide sequence ID" value="NZ_AP026671.1"/>
</dbReference>
<proteinExistence type="predicted"/>
<dbReference type="Proteomes" id="UP000192602">
    <property type="component" value="Unassembled WGS sequence"/>
</dbReference>
<dbReference type="EMBL" id="FWWZ01000001">
    <property type="protein sequence ID" value="SMC09546.1"/>
    <property type="molecule type" value="Genomic_DNA"/>
</dbReference>
<dbReference type="SMART" id="SM00899">
    <property type="entry name" value="FeoA"/>
    <property type="match status" value="1"/>
</dbReference>
<dbReference type="InterPro" id="IPR007167">
    <property type="entry name" value="Fe-transptr_FeoA-like"/>
</dbReference>
<dbReference type="SUPFAM" id="SSF50037">
    <property type="entry name" value="C-terminal domain of transcriptional repressors"/>
    <property type="match status" value="1"/>
</dbReference>
<feature type="domain" description="Ferrous iron transporter FeoA-like" evidence="2">
    <location>
        <begin position="1"/>
        <end position="73"/>
    </location>
</feature>
<dbReference type="InterPro" id="IPR038157">
    <property type="entry name" value="FeoA_core_dom"/>
</dbReference>
<protein>
    <submittedName>
        <fullName evidence="3">Ferrous iron transport protein A</fullName>
    </submittedName>
</protein>
<keyword evidence="1" id="KW-0408">Iron</keyword>